<dbReference type="RefSeq" id="WP_369615943.1">
    <property type="nucleotide sequence ID" value="NZ_AP031573.1"/>
</dbReference>
<dbReference type="GO" id="GO:0015977">
    <property type="term" value="P:carbon fixation"/>
    <property type="evidence" value="ECO:0007669"/>
    <property type="project" value="InterPro"/>
</dbReference>
<dbReference type="AlphaFoldDB" id="A0AAT9H5U4"/>
<evidence type="ECO:0000256" key="1">
    <source>
        <dbReference type="ARBA" id="ARBA00003670"/>
    </source>
</evidence>
<evidence type="ECO:0000313" key="3">
    <source>
        <dbReference type="EMBL" id="BFM44869.1"/>
    </source>
</evidence>
<evidence type="ECO:0000256" key="2">
    <source>
        <dbReference type="ARBA" id="ARBA00022419"/>
    </source>
</evidence>
<comment type="function">
    <text evidence="1">Forms oxaloacetate, a four-carbon dicarboxylic acid source for the tricarboxylic acid cycle.</text>
</comment>
<accession>A0AAT9H5U4</accession>
<dbReference type="InterPro" id="IPR015813">
    <property type="entry name" value="Pyrv/PenolPyrv_kinase-like_dom"/>
</dbReference>
<dbReference type="PRINTS" id="PR00150">
    <property type="entry name" value="PEPCARBXLASE"/>
</dbReference>
<dbReference type="EMBL" id="AP031573">
    <property type="protein sequence ID" value="BFM44869.1"/>
    <property type="molecule type" value="Genomic_DNA"/>
</dbReference>
<reference evidence="3" key="1">
    <citation type="submission" date="2024-05" db="EMBL/GenBank/DDBJ databases">
        <title>Whole-Genome Sequence of CFS9, a Potential Fish Probiotic Isolated from the Body Surface of Silurus asotus.</title>
        <authorList>
            <person name="Kojima M."/>
            <person name="Tobioka K."/>
            <person name="Yokota K."/>
            <person name="Nakatani H."/>
            <person name="Hori K."/>
            <person name="Tamaru Y."/>
            <person name="Okazaki F."/>
        </authorList>
    </citation>
    <scope>NUCLEOTIDE SEQUENCE</scope>
    <source>
        <strain evidence="3">CFS9</strain>
    </source>
</reference>
<sequence length="861" mass="98722">MYTLPKIERFNQDVLSKYHIYNSVFITLPFDSIDNTGVLLPLFTETCETGFKKQETPKEIVNFFSNKFLNDASEKDKIDLMFRFIQYIERQIVLFDAIEDAAFPEVNNMEGRGSLRDIKEKSDAKEKNEELIEFLENFNVRTVLTAHPTQFYPGPVLGIINDLKDAIRSNDLLKIKQLLAQLGKTPFIQNEKPNPYDEAVSLIWYLENVFYATSGEIVHYLQKNILQGSSIQNQLIKLGFWPGGDRDGNPFVTTDITLKVAERLRTSILKCYYIEMRSLKRKLTFSGVDTLVSELEHKLYRSVFYSKGEIYITLEELLTQLNKIRTIIIEKHQSLYLDELEAFLVKINLFGFHFATLDIRQNSKIHNAVFKDVVDYYLNSGSEIFPKNYFDLSEEEKLGVLSKVKGDLNPADFDNEITRSTLESVQTIKTIQQANGESGANRYIISNNESALNVMETFAMIRLNNWENPTVDIIPLFESVDDLQNAHQIMEQLYTNLEYSKHLEARGNKQTIMLGFSDGTKDGGYLMANWSIYQAKISLTEISRKYGIQAIFFDGRGGPPARGGGKTHKFYASLGPKIENNEIQITIQGQTISSNFGTLDSCRYNIENLLSAGVTNQVFSKEKNELSVEETKILTQLADLGYEKYLSFKNHPKFIPYLEKMSTLKYYSKTNIGSRPSKRSKSESLDFADLRAIPFVGSWSQLKQNVPGFFGVGSALKYFEESGQWDKVQNLYHDSLFFKTLLENSMMSLAKSFLPLTAYMKKDPEFGEFWQIIYDEFSETKRLLLKIAGHKTLMENYPDGIASIQIRERIVLPLLTIQQYALLRINELNKESVVDEDLVKVYEKIVTRSLFGNTNASRNSA</sequence>
<dbReference type="GO" id="GO:0006099">
    <property type="term" value="P:tricarboxylic acid cycle"/>
    <property type="evidence" value="ECO:0007669"/>
    <property type="project" value="InterPro"/>
</dbReference>
<protein>
    <recommendedName>
        <fullName evidence="2">Phosphoenolpyruvate carboxylase</fullName>
    </recommendedName>
</protein>
<dbReference type="GO" id="GO:0005829">
    <property type="term" value="C:cytosol"/>
    <property type="evidence" value="ECO:0007669"/>
    <property type="project" value="TreeGrafter"/>
</dbReference>
<proteinExistence type="predicted"/>
<dbReference type="SUPFAM" id="SSF51621">
    <property type="entry name" value="Phosphoenolpyruvate/pyruvate domain"/>
    <property type="match status" value="1"/>
</dbReference>
<gene>
    <name evidence="3" type="primary">ppc</name>
    <name evidence="3" type="ORF">CFS9_35100</name>
</gene>
<dbReference type="PANTHER" id="PTHR30523:SF6">
    <property type="entry name" value="PHOSPHOENOLPYRUVATE CARBOXYLASE"/>
    <property type="match status" value="1"/>
</dbReference>
<dbReference type="PANTHER" id="PTHR30523">
    <property type="entry name" value="PHOSPHOENOLPYRUVATE CARBOXYLASE"/>
    <property type="match status" value="1"/>
</dbReference>
<dbReference type="Pfam" id="PF00311">
    <property type="entry name" value="PEPcase"/>
    <property type="match status" value="2"/>
</dbReference>
<name>A0AAT9H5U4_9FLAO</name>
<organism evidence="3">
    <name type="scientific">Flavobacterium sp. CFS9</name>
    <dbReference type="NCBI Taxonomy" id="3143118"/>
    <lineage>
        <taxon>Bacteria</taxon>
        <taxon>Pseudomonadati</taxon>
        <taxon>Bacteroidota</taxon>
        <taxon>Flavobacteriia</taxon>
        <taxon>Flavobacteriales</taxon>
        <taxon>Flavobacteriaceae</taxon>
        <taxon>Flavobacterium</taxon>
    </lineage>
</organism>
<dbReference type="InterPro" id="IPR021135">
    <property type="entry name" value="PEP_COase"/>
</dbReference>
<dbReference type="GO" id="GO:0008964">
    <property type="term" value="F:phosphoenolpyruvate carboxylase activity"/>
    <property type="evidence" value="ECO:0007669"/>
    <property type="project" value="InterPro"/>
</dbReference>